<dbReference type="EMBL" id="UGTL01000001">
    <property type="protein sequence ID" value="SUB84582.1"/>
    <property type="molecule type" value="Genomic_DNA"/>
</dbReference>
<protein>
    <submittedName>
        <fullName evidence="1">Uncharacterized protein</fullName>
    </submittedName>
</protein>
<gene>
    <name evidence="1" type="ORF">NCTC11157_00287</name>
</gene>
<evidence type="ECO:0000313" key="1">
    <source>
        <dbReference type="EMBL" id="SUB84582.1"/>
    </source>
</evidence>
<reference evidence="1 2" key="1">
    <citation type="submission" date="2018-06" db="EMBL/GenBank/DDBJ databases">
        <authorList>
            <consortium name="Pathogen Informatics"/>
            <person name="Doyle S."/>
        </authorList>
    </citation>
    <scope>NUCLEOTIDE SEQUENCE [LARGE SCALE GENOMIC DNA]</scope>
    <source>
        <strain evidence="1 2">NCTC11157</strain>
    </source>
</reference>
<accession>A0A379DX60</accession>
<dbReference type="AlphaFoldDB" id="A0A379DX60"/>
<proteinExistence type="predicted"/>
<organism evidence="1 2">
    <name type="scientific">Prevotella disiens</name>
    <dbReference type="NCBI Taxonomy" id="28130"/>
    <lineage>
        <taxon>Bacteria</taxon>
        <taxon>Pseudomonadati</taxon>
        <taxon>Bacteroidota</taxon>
        <taxon>Bacteroidia</taxon>
        <taxon>Bacteroidales</taxon>
        <taxon>Prevotellaceae</taxon>
        <taxon>Prevotella</taxon>
    </lineage>
</organism>
<dbReference type="Proteomes" id="UP000254072">
    <property type="component" value="Unassembled WGS sequence"/>
</dbReference>
<name>A0A379DX60_9BACT</name>
<sequence length="380" mass="43688">MFSKKKYFYLHGFEKKITTFADNLSNYYQLTTIFFLFMNTKLQLFCAIILCLTIKWNAVFAADNGMSIRQTTNREVKSNPANNAYDVVATRSTTNNNEITQIELEIVKSLLIREGVGYPKQTSEKRIALKKIYDAPKEHTMKELLKARQEYIDDTDVEKPEHGKRYTIKFYNYDQHTFLLDYSDGKLSTREFKSREVPKESACFTAHVLNNGKVAFQTVDKKWLGFPIKMPAPDWLTGYAPYGVTNTWDEATNGLELQKAGKGNHVNSENFLNLFGKFYIKSKRGTRINNNEEVQGFWVLKTSDNTFDAAGEPYYDETFSSVILIEQVKVTTGIQQIDTAAKRTSENKIYTLSGQRIFVKKLSELPRGIYIVNGKKLLVQ</sequence>
<evidence type="ECO:0000313" key="2">
    <source>
        <dbReference type="Proteomes" id="UP000254072"/>
    </source>
</evidence>